<reference evidence="9 10" key="1">
    <citation type="submission" date="2012-02" db="EMBL/GenBank/DDBJ databases">
        <title>The Genome Sequence of Bacteroides finegoldii CL09T03C10.</title>
        <authorList>
            <consortium name="The Broad Institute Genome Sequencing Platform"/>
            <person name="Earl A."/>
            <person name="Ward D."/>
            <person name="Feldgarden M."/>
            <person name="Gevers D."/>
            <person name="Zitomersky N.L."/>
            <person name="Coyne M.J."/>
            <person name="Comstock L.E."/>
            <person name="Young S.K."/>
            <person name="Zeng Q."/>
            <person name="Gargeya S."/>
            <person name="Fitzgerald M."/>
            <person name="Haas B."/>
            <person name="Abouelleil A."/>
            <person name="Alvarado L."/>
            <person name="Arachchi H.M."/>
            <person name="Berlin A."/>
            <person name="Chapman S.B."/>
            <person name="Gearin G."/>
            <person name="Goldberg J."/>
            <person name="Griggs A."/>
            <person name="Gujja S."/>
            <person name="Hansen M."/>
            <person name="Heiman D."/>
            <person name="Howarth C."/>
            <person name="Larimer J."/>
            <person name="Lui A."/>
            <person name="MacDonald P.J.P."/>
            <person name="McCowen C."/>
            <person name="Montmayeur A."/>
            <person name="Murphy C."/>
            <person name="Neiman D."/>
            <person name="Pearson M."/>
            <person name="Priest M."/>
            <person name="Roberts A."/>
            <person name="Saif S."/>
            <person name="Shea T."/>
            <person name="Sisk P."/>
            <person name="Stolte C."/>
            <person name="Sykes S."/>
            <person name="Wortman J."/>
            <person name="Nusbaum C."/>
            <person name="Birren B."/>
        </authorList>
    </citation>
    <scope>NUCLEOTIDE SEQUENCE [LARGE SCALE GENOMIC DNA]</scope>
    <source>
        <strain evidence="9 10">CL09T03C10</strain>
    </source>
</reference>
<comment type="caution">
    <text evidence="9">The sequence shown here is derived from an EMBL/GenBank/DDBJ whole genome shotgun (WGS) entry which is preliminary data.</text>
</comment>
<feature type="signal peptide" evidence="6">
    <location>
        <begin position="1"/>
        <end position="20"/>
    </location>
</feature>
<dbReference type="Pfam" id="PF07980">
    <property type="entry name" value="SusD_RagB"/>
    <property type="match status" value="1"/>
</dbReference>
<feature type="chain" id="PRO_5003884590" description="RagB/SusD domain-containing protein" evidence="6">
    <location>
        <begin position="21"/>
        <end position="569"/>
    </location>
</feature>
<keyword evidence="4" id="KW-0472">Membrane</keyword>
<evidence type="ECO:0000256" key="4">
    <source>
        <dbReference type="ARBA" id="ARBA00023136"/>
    </source>
</evidence>
<dbReference type="Proteomes" id="UP000007995">
    <property type="component" value="Unassembled WGS sequence"/>
</dbReference>
<evidence type="ECO:0000256" key="6">
    <source>
        <dbReference type="SAM" id="SignalP"/>
    </source>
</evidence>
<dbReference type="InterPro" id="IPR011990">
    <property type="entry name" value="TPR-like_helical_dom_sf"/>
</dbReference>
<evidence type="ECO:0000256" key="2">
    <source>
        <dbReference type="ARBA" id="ARBA00006275"/>
    </source>
</evidence>
<accession>K5BRX8</accession>
<dbReference type="GO" id="GO:0009279">
    <property type="term" value="C:cell outer membrane"/>
    <property type="evidence" value="ECO:0007669"/>
    <property type="project" value="UniProtKB-SubCell"/>
</dbReference>
<sequence>MKLNKLIYGILGIFAFSSCADQMEYHEYKSDGEEFVKLNFGNVGGLVTTIYLDLDTDFGNYSGALLASATDESEYAYSSNEIADFYNGSWSATNAKSSMWTTCYRAIANCNIYLDKFTGLTFPEQKLNDDYGKQMNRYNNYQYEVRFLRAYFYFNLVRQYGAVPFSDHMLEAEESNTLTRKPAKEIFDYIISECDDIKNLIVEDYSALQGNDAFPSEERGRANKRAVLALKARAALYAASPLFNPTNDKTLWKRAVEANKELIDDYDPSAVNLVDNYSSLWGVDNYKDTREIIFSRRANKETSTMESYNFPAGLSGSKGGNCPTQTLVDAYEMKETGLAWNEQGSGYLESDPYEGRDPRFAMTIARNGETGWPIWNTEALETYQNGANGEPNTGGTPTGYYLKKYCQGDIDLRDNSTKKVAYHTWVTFRLGEFYLNYAEALFRYLDNDPYKIDPEFGTSANDMVYKTRKRAGMPAFPAEMSADAWWKKYKNERMVELAFEGHRFWDVRRWKEADKHFTSIDEMKITKNGSGFVYTRNTVNRQWDDKMYLFPIPRTEIMKNPNLEQNPGW</sequence>
<dbReference type="InterPro" id="IPR012944">
    <property type="entry name" value="SusD_RagB_dom"/>
</dbReference>
<dbReference type="SUPFAM" id="SSF48452">
    <property type="entry name" value="TPR-like"/>
    <property type="match status" value="1"/>
</dbReference>
<evidence type="ECO:0000313" key="9">
    <source>
        <dbReference type="EMBL" id="EKJ89507.1"/>
    </source>
</evidence>
<keyword evidence="3 6" id="KW-0732">Signal</keyword>
<feature type="domain" description="RagB/SusD" evidence="7">
    <location>
        <begin position="291"/>
        <end position="569"/>
    </location>
</feature>
<evidence type="ECO:0000256" key="3">
    <source>
        <dbReference type="ARBA" id="ARBA00022729"/>
    </source>
</evidence>
<organism evidence="9 10">
    <name type="scientific">Bacteroides finegoldii CL09T03C10</name>
    <dbReference type="NCBI Taxonomy" id="997888"/>
    <lineage>
        <taxon>Bacteria</taxon>
        <taxon>Pseudomonadati</taxon>
        <taxon>Bacteroidota</taxon>
        <taxon>Bacteroidia</taxon>
        <taxon>Bacteroidales</taxon>
        <taxon>Bacteroidaceae</taxon>
        <taxon>Bacteroides</taxon>
    </lineage>
</organism>
<proteinExistence type="inferred from homology"/>
<dbReference type="Pfam" id="PF14322">
    <property type="entry name" value="SusD-like_3"/>
    <property type="match status" value="1"/>
</dbReference>
<dbReference type="Gene3D" id="1.25.40.390">
    <property type="match status" value="1"/>
</dbReference>
<dbReference type="HOGENOM" id="CLU_015553_0_3_10"/>
<evidence type="ECO:0000259" key="7">
    <source>
        <dbReference type="Pfam" id="PF07980"/>
    </source>
</evidence>
<evidence type="ECO:0008006" key="11">
    <source>
        <dbReference type="Google" id="ProtNLM"/>
    </source>
</evidence>
<keyword evidence="5" id="KW-0998">Cell outer membrane</keyword>
<comment type="subcellular location">
    <subcellularLocation>
        <location evidence="1">Cell outer membrane</location>
    </subcellularLocation>
</comment>
<protein>
    <recommendedName>
        <fullName evidence="11">RagB/SusD domain-containing protein</fullName>
    </recommendedName>
</protein>
<name>K5BRX8_9BACE</name>
<evidence type="ECO:0000313" key="10">
    <source>
        <dbReference type="Proteomes" id="UP000007995"/>
    </source>
</evidence>
<evidence type="ECO:0000256" key="1">
    <source>
        <dbReference type="ARBA" id="ARBA00004442"/>
    </source>
</evidence>
<feature type="domain" description="SusD-like N-terminal" evidence="8">
    <location>
        <begin position="71"/>
        <end position="233"/>
    </location>
</feature>
<dbReference type="PROSITE" id="PS51257">
    <property type="entry name" value="PROKAR_LIPOPROTEIN"/>
    <property type="match status" value="1"/>
</dbReference>
<evidence type="ECO:0000259" key="8">
    <source>
        <dbReference type="Pfam" id="PF14322"/>
    </source>
</evidence>
<dbReference type="OrthoDB" id="691231at2"/>
<comment type="similarity">
    <text evidence="2">Belongs to the SusD family.</text>
</comment>
<dbReference type="EMBL" id="AGXW01000012">
    <property type="protein sequence ID" value="EKJ89507.1"/>
    <property type="molecule type" value="Genomic_DNA"/>
</dbReference>
<dbReference type="RefSeq" id="WP_007764891.1">
    <property type="nucleotide sequence ID" value="NZ_AKBZ01000002.1"/>
</dbReference>
<evidence type="ECO:0000256" key="5">
    <source>
        <dbReference type="ARBA" id="ARBA00023237"/>
    </source>
</evidence>
<dbReference type="AlphaFoldDB" id="K5BRX8"/>
<gene>
    <name evidence="9" type="ORF">HMPREF1057_03048</name>
</gene>
<dbReference type="InterPro" id="IPR033985">
    <property type="entry name" value="SusD-like_N"/>
</dbReference>